<dbReference type="InterPro" id="IPR010707">
    <property type="entry name" value="DUF1285"/>
</dbReference>
<dbReference type="Proteomes" id="UP000092498">
    <property type="component" value="Chromosome"/>
</dbReference>
<dbReference type="InterPro" id="IPR048341">
    <property type="entry name" value="DUF1285_N"/>
</dbReference>
<evidence type="ECO:0008006" key="5">
    <source>
        <dbReference type="Google" id="ProtNLM"/>
    </source>
</evidence>
<dbReference type="InterPro" id="IPR023361">
    <property type="entry name" value="DUF1285_beta_roll_sf"/>
</dbReference>
<feature type="domain" description="DUF1285" evidence="1">
    <location>
        <begin position="29"/>
        <end position="96"/>
    </location>
</feature>
<dbReference type="STRING" id="1759059.ATE48_06465"/>
<dbReference type="PIRSF" id="PIRSF029557">
    <property type="entry name" value="UCP029557"/>
    <property type="match status" value="1"/>
</dbReference>
<dbReference type="RefSeq" id="WP_066769131.1">
    <property type="nucleotide sequence ID" value="NZ_CP013244.1"/>
</dbReference>
<dbReference type="Pfam" id="PF21028">
    <property type="entry name" value="DUF1285_C"/>
    <property type="match status" value="1"/>
</dbReference>
<proteinExistence type="predicted"/>
<dbReference type="InParanoid" id="A0A1B1AGB9"/>
<dbReference type="OrthoDB" id="3078366at2"/>
<evidence type="ECO:0000313" key="4">
    <source>
        <dbReference type="Proteomes" id="UP000092498"/>
    </source>
</evidence>
<name>A0A1B1AGB9_9PROT</name>
<dbReference type="EMBL" id="CP013244">
    <property type="protein sequence ID" value="ANP45585.1"/>
    <property type="molecule type" value="Genomic_DNA"/>
</dbReference>
<evidence type="ECO:0000259" key="1">
    <source>
        <dbReference type="Pfam" id="PF06938"/>
    </source>
</evidence>
<dbReference type="AlphaFoldDB" id="A0A1B1AGB9"/>
<dbReference type="Gene3D" id="3.10.540.10">
    <property type="entry name" value="duf1285 like domain"/>
    <property type="match status" value="1"/>
</dbReference>
<reference evidence="3 4" key="1">
    <citation type="submission" date="2015-11" db="EMBL/GenBank/DDBJ databases">
        <title>Whole-Genome Sequence of Candidatus Oderbacter manganicum from the National Park Lower Oder Valley, Germany.</title>
        <authorList>
            <person name="Braun B."/>
            <person name="Liere K."/>
            <person name="Szewzyk U."/>
        </authorList>
    </citation>
    <scope>NUCLEOTIDE SEQUENCE [LARGE SCALE GENOMIC DNA]</scope>
    <source>
        <strain evidence="3 4">OTSz_A_272</strain>
    </source>
</reference>
<evidence type="ECO:0000259" key="2">
    <source>
        <dbReference type="Pfam" id="PF21028"/>
    </source>
</evidence>
<feature type="domain" description="DUF1285" evidence="2">
    <location>
        <begin position="97"/>
        <end position="185"/>
    </location>
</feature>
<keyword evidence="4" id="KW-1185">Reference proteome</keyword>
<dbReference type="KEGG" id="cbot:ATE48_06465"/>
<sequence>MTSAANTSSLEQLIAALKREAATGDKALPPVDTWNPAHCGEIGMEILADGTWKHEGTRITREPLVKLFASILRKDEDGQTYLVTPAEKIVVKVEDAPFVAIRADRVGEGADQSIVFTTNLGDIIAVGADHPLRVERRGQEPRPYVHVRGRLEARVLRSPFYELVEWAELKEGKLGVWSAGVWFELGVA</sequence>
<dbReference type="Pfam" id="PF06938">
    <property type="entry name" value="DUF1285_N"/>
    <property type="match status" value="1"/>
</dbReference>
<evidence type="ECO:0000313" key="3">
    <source>
        <dbReference type="EMBL" id="ANP45585.1"/>
    </source>
</evidence>
<protein>
    <recommendedName>
        <fullName evidence="5">Proteophosphoglycan</fullName>
    </recommendedName>
</protein>
<dbReference type="InterPro" id="IPR048342">
    <property type="entry name" value="DUF1285_C"/>
</dbReference>
<accession>A0A1B1AGB9</accession>
<dbReference type="Gene3D" id="2.30.270.10">
    <property type="entry name" value="duf1285 protein"/>
    <property type="match status" value="1"/>
</dbReference>
<organism evidence="3 4">
    <name type="scientific">Candidatus Viadribacter manganicus</name>
    <dbReference type="NCBI Taxonomy" id="1759059"/>
    <lineage>
        <taxon>Bacteria</taxon>
        <taxon>Pseudomonadati</taxon>
        <taxon>Pseudomonadota</taxon>
        <taxon>Alphaproteobacteria</taxon>
        <taxon>Hyphomonadales</taxon>
        <taxon>Hyphomonadaceae</taxon>
        <taxon>Candidatus Viadribacter</taxon>
    </lineage>
</organism>
<gene>
    <name evidence="3" type="ORF">ATE48_06465</name>
</gene>